<dbReference type="AlphaFoldDB" id="A0A3A9YNB2"/>
<protein>
    <submittedName>
        <fullName evidence="3">Uncharacterized protein</fullName>
    </submittedName>
</protein>
<dbReference type="Proteomes" id="UP000275865">
    <property type="component" value="Unassembled WGS sequence"/>
</dbReference>
<evidence type="ECO:0000313" key="3">
    <source>
        <dbReference type="EMBL" id="RKN36126.1"/>
    </source>
</evidence>
<accession>A0A3A9YNB2</accession>
<evidence type="ECO:0000313" key="4">
    <source>
        <dbReference type="Proteomes" id="UP000271548"/>
    </source>
</evidence>
<reference evidence="4 5" key="1">
    <citation type="submission" date="2018-09" db="EMBL/GenBank/DDBJ databases">
        <title>Micromonospora sp. nov. MS1-9, isolated from a root of Musa sp.</title>
        <authorList>
            <person name="Kuncharoen N."/>
            <person name="Kudo T."/>
            <person name="Ohkuma M."/>
            <person name="Yuki M."/>
            <person name="Tanasupawat S."/>
        </authorList>
    </citation>
    <scope>NUCLEOTIDE SEQUENCE [LARGE SCALE GENOMIC DNA]</scope>
    <source>
        <strain evidence="3 5">MS1-9</strain>
        <strain evidence="2 4">NGC1-4</strain>
    </source>
</reference>
<keyword evidence="4" id="KW-1185">Reference proteome</keyword>
<evidence type="ECO:0000313" key="2">
    <source>
        <dbReference type="EMBL" id="RKN15360.1"/>
    </source>
</evidence>
<feature type="compositionally biased region" description="Basic and acidic residues" evidence="1">
    <location>
        <begin position="46"/>
        <end position="64"/>
    </location>
</feature>
<dbReference type="Proteomes" id="UP000271548">
    <property type="component" value="Unassembled WGS sequence"/>
</dbReference>
<comment type="caution">
    <text evidence="3">The sequence shown here is derived from an EMBL/GenBank/DDBJ whole genome shotgun (WGS) entry which is preliminary data.</text>
</comment>
<name>A0A3A9YNB2_9ACTN</name>
<proteinExistence type="predicted"/>
<gene>
    <name evidence="3" type="ORF">D7044_00200</name>
    <name evidence="2" type="ORF">D7147_26330</name>
</gene>
<evidence type="ECO:0000256" key="1">
    <source>
        <dbReference type="SAM" id="MobiDB-lite"/>
    </source>
</evidence>
<dbReference type="EMBL" id="RAZT01000001">
    <property type="protein sequence ID" value="RKN36126.1"/>
    <property type="molecule type" value="Genomic_DNA"/>
</dbReference>
<evidence type="ECO:0000313" key="5">
    <source>
        <dbReference type="Proteomes" id="UP000275865"/>
    </source>
</evidence>
<feature type="region of interest" description="Disordered" evidence="1">
    <location>
        <begin position="18"/>
        <end position="64"/>
    </location>
</feature>
<sequence>MTARVVMDPRRGAVLHVVGGSRDTRAARQAGRRSPLRARPGPAGPPRRDDDRRWVNDERGWEDG</sequence>
<dbReference type="EMBL" id="RAZS01000011">
    <property type="protein sequence ID" value="RKN15360.1"/>
    <property type="molecule type" value="Genomic_DNA"/>
</dbReference>
<organism evidence="3 5">
    <name type="scientific">Micromonospora musae</name>
    <dbReference type="NCBI Taxonomy" id="1894970"/>
    <lineage>
        <taxon>Bacteria</taxon>
        <taxon>Bacillati</taxon>
        <taxon>Actinomycetota</taxon>
        <taxon>Actinomycetes</taxon>
        <taxon>Micromonosporales</taxon>
        <taxon>Micromonosporaceae</taxon>
        <taxon>Micromonospora</taxon>
    </lineage>
</organism>